<sequence length="288" mass="31966">MNTATAFLQGFYLPLGETAPEIASQTLNNGTNSTSPIDGYQYVTLHGINDNSPDTIWIRGDDSCPAYKNASKSFADSEDNFYAGFYDVLADGVYNLKSENMTYANAYNIFDLVNTSPARNVSDEDLLQLRTLADSAELGLNWNASQPARSIGAERCLLNKTVATHGQLKFSLLAGSYDTFLAFFGVAELLDVSSDFHGLPDYAATMAFELFSDNTTEFHDSDADLNVRWLFRNGTSDELTVFPLFGTDELVLSWQRFASYVEEPAILDIGDWCEQCSADEDFLRRVPR</sequence>
<dbReference type="EMBL" id="JAZAVK010000008">
    <property type="protein sequence ID" value="KAK7431829.1"/>
    <property type="molecule type" value="Genomic_DNA"/>
</dbReference>
<name>A0ABR1IE44_9HYPO</name>
<dbReference type="InterPro" id="IPR029033">
    <property type="entry name" value="His_PPase_superfam"/>
</dbReference>
<proteinExistence type="predicted"/>
<dbReference type="SUPFAM" id="SSF53254">
    <property type="entry name" value="Phosphoglycerate mutase-like"/>
    <property type="match status" value="1"/>
</dbReference>
<evidence type="ECO:0000313" key="2">
    <source>
        <dbReference type="Proteomes" id="UP001498421"/>
    </source>
</evidence>
<keyword evidence="2" id="KW-1185">Reference proteome</keyword>
<gene>
    <name evidence="1" type="ORF">QQZ08_001447</name>
</gene>
<dbReference type="Gene3D" id="3.40.50.1240">
    <property type="entry name" value="Phosphoglycerate mutase-like"/>
    <property type="match status" value="1"/>
</dbReference>
<evidence type="ECO:0000313" key="1">
    <source>
        <dbReference type="EMBL" id="KAK7431829.1"/>
    </source>
</evidence>
<comment type="caution">
    <text evidence="1">The sequence shown here is derived from an EMBL/GenBank/DDBJ whole genome shotgun (WGS) entry which is preliminary data.</text>
</comment>
<reference evidence="1 2" key="1">
    <citation type="journal article" date="2025" name="Microbiol. Resour. Announc.">
        <title>Draft genome sequences for Neonectria magnoliae and Neonectria punicea, canker pathogens of Liriodendron tulipifera and Acer saccharum in West Virginia.</title>
        <authorList>
            <person name="Petronek H.M."/>
            <person name="Kasson M.T."/>
            <person name="Metheny A.M."/>
            <person name="Stauder C.M."/>
            <person name="Lovett B."/>
            <person name="Lynch S.C."/>
            <person name="Garnas J.R."/>
            <person name="Kasson L.R."/>
            <person name="Stajich J.E."/>
        </authorList>
    </citation>
    <scope>NUCLEOTIDE SEQUENCE [LARGE SCALE GENOMIC DNA]</scope>
    <source>
        <strain evidence="1 2">NRRL 64651</strain>
    </source>
</reference>
<protein>
    <submittedName>
        <fullName evidence="1">Uncharacterized protein</fullName>
    </submittedName>
</protein>
<accession>A0ABR1IE44</accession>
<dbReference type="Proteomes" id="UP001498421">
    <property type="component" value="Unassembled WGS sequence"/>
</dbReference>
<organism evidence="1 2">
    <name type="scientific">Neonectria magnoliae</name>
    <dbReference type="NCBI Taxonomy" id="2732573"/>
    <lineage>
        <taxon>Eukaryota</taxon>
        <taxon>Fungi</taxon>
        <taxon>Dikarya</taxon>
        <taxon>Ascomycota</taxon>
        <taxon>Pezizomycotina</taxon>
        <taxon>Sordariomycetes</taxon>
        <taxon>Hypocreomycetidae</taxon>
        <taxon>Hypocreales</taxon>
        <taxon>Nectriaceae</taxon>
        <taxon>Neonectria</taxon>
    </lineage>
</organism>